<dbReference type="PANTHER" id="PTHR11245">
    <property type="entry name" value="STANNIOCALCIN"/>
    <property type="match status" value="1"/>
</dbReference>
<sequence>ASYMFAMSHSSLSMYIRVAKVFVDFGRSACTAEFKRNAAFWGMEKARSGDMRIDHVQFHIGNQNNKEEEKPIKEEKEEVKDIEEVLVPEVKEELEPIEIMREDLIEDCKPEVIEEKLNVEPQIEIVLDASSLVLEKHWNGKGNDYITRKMKSRFVSKGWKYDDNGDNNTELLPHILNSQNLSDPKKIDKMKAIVQYVVNDRHANEKERLYLRPMLIHHFCNGFALDQLRRWYGTRVPCTANQIEEYCSLIEKIYLNAGNIMEELFADFLHAEKLIDSDEKEDEKEVEKLIASMLDDYPVIGGRKVPPNAENLSEEMIKRRQTVCDLFMNYALICLSKLQELGIILTDTVLDSIVQITVYNIPISICSNETGRNWATIYIKKVMSRFSTTPPLIESNNGKKIA</sequence>
<dbReference type="PANTHER" id="PTHR11245:SF6">
    <property type="entry name" value="DUF19 DOMAIN-CONTAINING PROTEIN"/>
    <property type="match status" value="1"/>
</dbReference>
<comment type="caution">
    <text evidence="5">The sequence shown here is derived from an EMBL/GenBank/DDBJ whole genome shotgun (WGS) entry which is preliminary data.</text>
</comment>
<evidence type="ECO:0000313" key="6">
    <source>
        <dbReference type="Proteomes" id="UP001432322"/>
    </source>
</evidence>
<keyword evidence="6" id="KW-1185">Reference proteome</keyword>
<keyword evidence="4" id="KW-1015">Disulfide bond</keyword>
<evidence type="ECO:0000256" key="4">
    <source>
        <dbReference type="ARBA" id="ARBA00023157"/>
    </source>
</evidence>
<dbReference type="AlphaFoldDB" id="A0AAV5WXG3"/>
<comment type="similarity">
    <text evidence="1">Belongs to the stanniocalcin family.</text>
</comment>
<dbReference type="GO" id="GO:0006874">
    <property type="term" value="P:intracellular calcium ion homeostasis"/>
    <property type="evidence" value="ECO:0007669"/>
    <property type="project" value="TreeGrafter"/>
</dbReference>
<reference evidence="5" key="1">
    <citation type="submission" date="2023-10" db="EMBL/GenBank/DDBJ databases">
        <title>Genome assembly of Pristionchus species.</title>
        <authorList>
            <person name="Yoshida K."/>
            <person name="Sommer R.J."/>
        </authorList>
    </citation>
    <scope>NUCLEOTIDE SEQUENCE</scope>
    <source>
        <strain evidence="5">RS5133</strain>
    </source>
</reference>
<dbReference type="Proteomes" id="UP001432322">
    <property type="component" value="Unassembled WGS sequence"/>
</dbReference>
<dbReference type="GO" id="GO:0005615">
    <property type="term" value="C:extracellular space"/>
    <property type="evidence" value="ECO:0007669"/>
    <property type="project" value="TreeGrafter"/>
</dbReference>
<comment type="subunit">
    <text evidence="2">Homodimer; disulfide-linked.</text>
</comment>
<dbReference type="InterPro" id="IPR004978">
    <property type="entry name" value="Stanniocalcin"/>
</dbReference>
<accession>A0AAV5WXG3</accession>
<feature type="non-terminal residue" evidence="5">
    <location>
        <position position="1"/>
    </location>
</feature>
<evidence type="ECO:0000256" key="3">
    <source>
        <dbReference type="ARBA" id="ARBA00022702"/>
    </source>
</evidence>
<proteinExistence type="inferred from homology"/>
<evidence type="ECO:0000256" key="1">
    <source>
        <dbReference type="ARBA" id="ARBA00008693"/>
    </source>
</evidence>
<organism evidence="5 6">
    <name type="scientific">Pristionchus fissidentatus</name>
    <dbReference type="NCBI Taxonomy" id="1538716"/>
    <lineage>
        <taxon>Eukaryota</taxon>
        <taxon>Metazoa</taxon>
        <taxon>Ecdysozoa</taxon>
        <taxon>Nematoda</taxon>
        <taxon>Chromadorea</taxon>
        <taxon>Rhabditida</taxon>
        <taxon>Rhabditina</taxon>
        <taxon>Diplogasteromorpha</taxon>
        <taxon>Diplogasteroidea</taxon>
        <taxon>Neodiplogasteridae</taxon>
        <taxon>Pristionchus</taxon>
    </lineage>
</organism>
<evidence type="ECO:0000313" key="5">
    <source>
        <dbReference type="EMBL" id="GMT36018.1"/>
    </source>
</evidence>
<keyword evidence="3" id="KW-0372">Hormone</keyword>
<dbReference type="EMBL" id="BTSY01000007">
    <property type="protein sequence ID" value="GMT36018.1"/>
    <property type="molecule type" value="Genomic_DNA"/>
</dbReference>
<protein>
    <submittedName>
        <fullName evidence="5">Uncharacterized protein</fullName>
    </submittedName>
</protein>
<dbReference type="GO" id="GO:0005179">
    <property type="term" value="F:hormone activity"/>
    <property type="evidence" value="ECO:0007669"/>
    <property type="project" value="UniProtKB-KW"/>
</dbReference>
<evidence type="ECO:0000256" key="2">
    <source>
        <dbReference type="ARBA" id="ARBA00011748"/>
    </source>
</evidence>
<gene>
    <name evidence="5" type="ORF">PFISCL1PPCAC_27315</name>
</gene>
<name>A0AAV5WXG3_9BILA</name>